<dbReference type="InterPro" id="IPR009042">
    <property type="entry name" value="RNA_pol_sigma70_r1_2"/>
</dbReference>
<dbReference type="InterPro" id="IPR036388">
    <property type="entry name" value="WH-like_DNA-bd_sf"/>
</dbReference>
<dbReference type="GO" id="GO:0003677">
    <property type="term" value="F:DNA binding"/>
    <property type="evidence" value="ECO:0007669"/>
    <property type="project" value="UniProtKB-KW"/>
</dbReference>
<evidence type="ECO:0000256" key="6">
    <source>
        <dbReference type="RuleBase" id="RU362124"/>
    </source>
</evidence>
<dbReference type="PRINTS" id="PR00046">
    <property type="entry name" value="SIGMA70FCT"/>
</dbReference>
<dbReference type="EMBL" id="JADJZA010000001">
    <property type="protein sequence ID" value="MBK9295607.1"/>
    <property type="molecule type" value="Genomic_DNA"/>
</dbReference>
<feature type="region of interest" description="Disordered" evidence="7">
    <location>
        <begin position="1"/>
        <end position="38"/>
    </location>
</feature>
<dbReference type="InterPro" id="IPR014284">
    <property type="entry name" value="RNA_pol_sigma-70_dom"/>
</dbReference>
<dbReference type="AlphaFoldDB" id="A0A936N8J9"/>
<dbReference type="InterPro" id="IPR007624">
    <property type="entry name" value="RNA_pol_sigma70_r3"/>
</dbReference>
<dbReference type="SUPFAM" id="SSF88946">
    <property type="entry name" value="Sigma2 domain of RNA polymerase sigma factors"/>
    <property type="match status" value="1"/>
</dbReference>
<dbReference type="InterPro" id="IPR013325">
    <property type="entry name" value="RNA_pol_sigma_r2"/>
</dbReference>
<feature type="domain" description="RNA polymerase sigma-70" evidence="8">
    <location>
        <begin position="125"/>
        <end position="138"/>
    </location>
</feature>
<evidence type="ECO:0000256" key="1">
    <source>
        <dbReference type="ARBA" id="ARBA00007788"/>
    </source>
</evidence>
<organism evidence="10 11">
    <name type="scientific">Candidatus Neomicrothrix subdominans</name>
    <dbReference type="NCBI Taxonomy" id="2954438"/>
    <lineage>
        <taxon>Bacteria</taxon>
        <taxon>Bacillati</taxon>
        <taxon>Actinomycetota</taxon>
        <taxon>Acidimicrobiia</taxon>
        <taxon>Acidimicrobiales</taxon>
        <taxon>Microthrixaceae</taxon>
        <taxon>Candidatus Neomicrothrix</taxon>
    </lineage>
</organism>
<evidence type="ECO:0000313" key="11">
    <source>
        <dbReference type="Proteomes" id="UP000727993"/>
    </source>
</evidence>
<dbReference type="GO" id="GO:0016987">
    <property type="term" value="F:sigma factor activity"/>
    <property type="evidence" value="ECO:0007669"/>
    <property type="project" value="UniProtKB-KW"/>
</dbReference>
<feature type="compositionally biased region" description="Basic and acidic residues" evidence="7">
    <location>
        <begin position="14"/>
        <end position="30"/>
    </location>
</feature>
<dbReference type="Pfam" id="PF00140">
    <property type="entry name" value="Sigma70_r1_2"/>
    <property type="match status" value="1"/>
</dbReference>
<gene>
    <name evidence="10" type="ORF">IPN02_01775</name>
</gene>
<keyword evidence="4 6" id="KW-0238">DNA-binding</keyword>
<accession>A0A936N8J9</accession>
<dbReference type="Pfam" id="PF04545">
    <property type="entry name" value="Sigma70_r4"/>
    <property type="match status" value="1"/>
</dbReference>
<evidence type="ECO:0000313" key="10">
    <source>
        <dbReference type="EMBL" id="MBK9295607.1"/>
    </source>
</evidence>
<dbReference type="Gene3D" id="1.20.120.1810">
    <property type="match status" value="1"/>
</dbReference>
<comment type="similarity">
    <text evidence="1 6">Belongs to the sigma-70 factor family.</text>
</comment>
<dbReference type="PROSITE" id="PS00715">
    <property type="entry name" value="SIGMA70_1"/>
    <property type="match status" value="1"/>
</dbReference>
<dbReference type="PANTHER" id="PTHR30603">
    <property type="entry name" value="RNA POLYMERASE SIGMA FACTOR RPO"/>
    <property type="match status" value="1"/>
</dbReference>
<keyword evidence="2 6" id="KW-0805">Transcription regulation</keyword>
<reference evidence="10 11" key="1">
    <citation type="submission" date="2020-10" db="EMBL/GenBank/DDBJ databases">
        <title>Connecting structure to function with the recovery of over 1000 high-quality activated sludge metagenome-assembled genomes encoding full-length rRNA genes using long-read sequencing.</title>
        <authorList>
            <person name="Singleton C.M."/>
            <person name="Petriglieri F."/>
            <person name="Kristensen J.M."/>
            <person name="Kirkegaard R.H."/>
            <person name="Michaelsen T.Y."/>
            <person name="Andersen M.H."/>
            <person name="Karst S.M."/>
            <person name="Dueholm M.S."/>
            <person name="Nielsen P.H."/>
            <person name="Albertsen M."/>
        </authorList>
    </citation>
    <scope>NUCLEOTIDE SEQUENCE [LARGE SCALE GENOMIC DNA]</scope>
    <source>
        <strain evidence="10">Lyne_18-Q3-R50-59_MAXAC.006</strain>
    </source>
</reference>
<dbReference type="InterPro" id="IPR007630">
    <property type="entry name" value="RNA_pol_sigma70_r4"/>
</dbReference>
<feature type="domain" description="RNA polymerase sigma-70" evidence="9">
    <location>
        <begin position="294"/>
        <end position="320"/>
    </location>
</feature>
<dbReference type="InterPro" id="IPR000943">
    <property type="entry name" value="RNA_pol_sigma70"/>
</dbReference>
<evidence type="ECO:0000256" key="4">
    <source>
        <dbReference type="ARBA" id="ARBA00023125"/>
    </source>
</evidence>
<dbReference type="InterPro" id="IPR050239">
    <property type="entry name" value="Sigma-70_RNA_pol_init_factors"/>
</dbReference>
<comment type="function">
    <text evidence="6">Sigma factors are initiation factors that promote the attachment of RNA polymerase to specific initiation sites and are then released.</text>
</comment>
<evidence type="ECO:0000259" key="8">
    <source>
        <dbReference type="PROSITE" id="PS00715"/>
    </source>
</evidence>
<dbReference type="InterPro" id="IPR013324">
    <property type="entry name" value="RNA_pol_sigma_r3/r4-like"/>
</dbReference>
<dbReference type="GO" id="GO:0006352">
    <property type="term" value="P:DNA-templated transcription initiation"/>
    <property type="evidence" value="ECO:0007669"/>
    <property type="project" value="InterPro"/>
</dbReference>
<evidence type="ECO:0000256" key="7">
    <source>
        <dbReference type="SAM" id="MobiDB-lite"/>
    </source>
</evidence>
<dbReference type="Gene3D" id="1.10.601.10">
    <property type="entry name" value="RNA Polymerase Primary Sigma Factor"/>
    <property type="match status" value="1"/>
</dbReference>
<comment type="caution">
    <text evidence="10">The sequence shown here is derived from an EMBL/GenBank/DDBJ whole genome shotgun (WGS) entry which is preliminary data.</text>
</comment>
<proteinExistence type="inferred from homology"/>
<dbReference type="Pfam" id="PF04542">
    <property type="entry name" value="Sigma70_r2"/>
    <property type="match status" value="1"/>
</dbReference>
<dbReference type="CDD" id="cd06171">
    <property type="entry name" value="Sigma70_r4"/>
    <property type="match status" value="1"/>
</dbReference>
<evidence type="ECO:0000256" key="3">
    <source>
        <dbReference type="ARBA" id="ARBA00023082"/>
    </source>
</evidence>
<dbReference type="SUPFAM" id="SSF88659">
    <property type="entry name" value="Sigma3 and sigma4 domains of RNA polymerase sigma factors"/>
    <property type="match status" value="2"/>
</dbReference>
<dbReference type="PROSITE" id="PS00716">
    <property type="entry name" value="SIGMA70_2"/>
    <property type="match status" value="1"/>
</dbReference>
<evidence type="ECO:0000256" key="5">
    <source>
        <dbReference type="ARBA" id="ARBA00023163"/>
    </source>
</evidence>
<keyword evidence="3 6" id="KW-0731">Sigma factor</keyword>
<evidence type="ECO:0000256" key="2">
    <source>
        <dbReference type="ARBA" id="ARBA00023015"/>
    </source>
</evidence>
<protein>
    <recommendedName>
        <fullName evidence="6">RNA polymerase sigma factor</fullName>
    </recommendedName>
</protein>
<dbReference type="Proteomes" id="UP000727993">
    <property type="component" value="Unassembled WGS sequence"/>
</dbReference>
<name>A0A936N8J9_9ACTN</name>
<dbReference type="InterPro" id="IPR007627">
    <property type="entry name" value="RNA_pol_sigma70_r2"/>
</dbReference>
<sequence length="335" mass="37329">MRTTQSTNAGGEALTRRHDRQANRRSDRGRPNSASDPVAAYLDEIGRYDLLTPAGERELASAIEEGREAQAALEAADSLSRSERTRLRMKVRSGERARQAFINANLRLVVSVAKRYQASGLPLLDLIQEGNLGLIRAVEKFDHHKGFRFSTYGVWWIRQFIARGIAATRTTVRLPSRTNDDLLRMREAQNQIEQSLGRPPGVPELAEALDLPEDRVLDLMRVGADPVSLSANVGEDGGAELGDFLADPDAEAEVDNVGARLLPQELEALLEVLDERERTIVELRYGMDGGEPRSVVEVAEELDLSRERIRQLEHRALAKLTHPSWRAMRKLSSIA</sequence>
<dbReference type="Gene3D" id="1.10.10.10">
    <property type="entry name" value="Winged helix-like DNA-binding domain superfamily/Winged helix DNA-binding domain"/>
    <property type="match status" value="2"/>
</dbReference>
<dbReference type="Pfam" id="PF04539">
    <property type="entry name" value="Sigma70_r3"/>
    <property type="match status" value="1"/>
</dbReference>
<dbReference type="PANTHER" id="PTHR30603:SF60">
    <property type="entry name" value="RNA POLYMERASE SIGMA FACTOR RPOD"/>
    <property type="match status" value="1"/>
</dbReference>
<evidence type="ECO:0000259" key="9">
    <source>
        <dbReference type="PROSITE" id="PS00716"/>
    </source>
</evidence>
<keyword evidence="5 6" id="KW-0804">Transcription</keyword>
<dbReference type="NCBIfam" id="TIGR02937">
    <property type="entry name" value="sigma70-ECF"/>
    <property type="match status" value="1"/>
</dbReference>